<proteinExistence type="predicted"/>
<dbReference type="RefSeq" id="WP_147211888.1">
    <property type="nucleotide sequence ID" value="NZ_BJYM01000017.1"/>
</dbReference>
<keyword evidence="5" id="KW-0598">Phosphotransferase system</keyword>
<keyword evidence="11" id="KW-1185">Reference proteome</keyword>
<evidence type="ECO:0000256" key="3">
    <source>
        <dbReference type="ARBA" id="ARBA00022475"/>
    </source>
</evidence>
<evidence type="ECO:0000256" key="5">
    <source>
        <dbReference type="ARBA" id="ARBA00022683"/>
    </source>
</evidence>
<evidence type="ECO:0000256" key="9">
    <source>
        <dbReference type="SAM" id="Phobius"/>
    </source>
</evidence>
<evidence type="ECO:0000313" key="10">
    <source>
        <dbReference type="EMBL" id="GEN88997.1"/>
    </source>
</evidence>
<dbReference type="PANTHER" id="PTHR32502">
    <property type="entry name" value="N-ACETYLGALACTOSAMINE PERMEASE II COMPONENT-RELATED"/>
    <property type="match status" value="1"/>
</dbReference>
<evidence type="ECO:0000256" key="1">
    <source>
        <dbReference type="ARBA" id="ARBA00004651"/>
    </source>
</evidence>
<keyword evidence="8 9" id="KW-0472">Membrane</keyword>
<evidence type="ECO:0000256" key="8">
    <source>
        <dbReference type="ARBA" id="ARBA00023136"/>
    </source>
</evidence>
<organism evidence="10 11">
    <name type="scientific">Oceanobacillus sojae</name>
    <dbReference type="NCBI Taxonomy" id="582851"/>
    <lineage>
        <taxon>Bacteria</taxon>
        <taxon>Bacillati</taxon>
        <taxon>Bacillota</taxon>
        <taxon>Bacilli</taxon>
        <taxon>Bacillales</taxon>
        <taxon>Bacillaceae</taxon>
        <taxon>Oceanobacillus</taxon>
    </lineage>
</organism>
<evidence type="ECO:0000256" key="6">
    <source>
        <dbReference type="ARBA" id="ARBA00022692"/>
    </source>
</evidence>
<keyword evidence="7 9" id="KW-1133">Transmembrane helix</keyword>
<dbReference type="EMBL" id="BJYM01000017">
    <property type="protein sequence ID" value="GEN88997.1"/>
    <property type="molecule type" value="Genomic_DNA"/>
</dbReference>
<evidence type="ECO:0000256" key="2">
    <source>
        <dbReference type="ARBA" id="ARBA00022448"/>
    </source>
</evidence>
<dbReference type="GO" id="GO:0009401">
    <property type="term" value="P:phosphoenolpyruvate-dependent sugar phosphotransferase system"/>
    <property type="evidence" value="ECO:0007669"/>
    <property type="project" value="UniProtKB-KW"/>
</dbReference>
<dbReference type="STRING" id="582851.GCA_900162665_01832"/>
<dbReference type="OrthoDB" id="9795582at2"/>
<keyword evidence="2" id="KW-0813">Transport</keyword>
<dbReference type="InterPro" id="IPR004704">
    <property type="entry name" value="PTS_IID_man"/>
</dbReference>
<name>A0A511ZNI5_9BACI</name>
<evidence type="ECO:0000256" key="7">
    <source>
        <dbReference type="ARBA" id="ARBA00022989"/>
    </source>
</evidence>
<sequence>MTSKPADPIKEAEKRALSNKDLFKTFARWYSAVEVSNSYERLQALSFCFALSGSLRKLYKGDDEGYREALKRHIQFYNSEGTFGSMIHGVTLSMEEEKAKGNEITEEVVTGFKTGLMGPIAGIGDTLIWGTLKPIILALACSLALNGVFVGGLIPFLFPMAIVLIGFGMLKSGYLLGKESVMKLMQTGLINNIITSASILGLFMMGALSSTYIKISTPIQFSVMDSDPIVLQDILDQILAGVLPLCAVFSIYFYFKYKGQNYNKLIIMLIVISLVTGFFGILSSS</sequence>
<comment type="subcellular location">
    <subcellularLocation>
        <location evidence="1">Cell membrane</location>
        <topology evidence="1">Multi-pass membrane protein</topology>
    </subcellularLocation>
</comment>
<comment type="caution">
    <text evidence="10">The sequence shown here is derived from an EMBL/GenBank/DDBJ whole genome shotgun (WGS) entry which is preliminary data.</text>
</comment>
<protein>
    <submittedName>
        <fullName evidence="10">PTS fructose transporter subunit IID</fullName>
    </submittedName>
</protein>
<reference evidence="10 11" key="1">
    <citation type="submission" date="2019-07" db="EMBL/GenBank/DDBJ databases">
        <title>Whole genome shotgun sequence of Oceanobacillus sojae NBRC 105379.</title>
        <authorList>
            <person name="Hosoyama A."/>
            <person name="Uohara A."/>
            <person name="Ohji S."/>
            <person name="Ichikawa N."/>
        </authorList>
    </citation>
    <scope>NUCLEOTIDE SEQUENCE [LARGE SCALE GENOMIC DNA]</scope>
    <source>
        <strain evidence="10 11">NBRC 105379</strain>
    </source>
</reference>
<dbReference type="GO" id="GO:0005886">
    <property type="term" value="C:plasma membrane"/>
    <property type="evidence" value="ECO:0007669"/>
    <property type="project" value="UniProtKB-SubCell"/>
</dbReference>
<keyword evidence="4" id="KW-0762">Sugar transport</keyword>
<keyword evidence="6 9" id="KW-0812">Transmembrane</keyword>
<feature type="transmembrane region" description="Helical" evidence="9">
    <location>
        <begin position="234"/>
        <end position="255"/>
    </location>
</feature>
<dbReference type="Proteomes" id="UP000321558">
    <property type="component" value="Unassembled WGS sequence"/>
</dbReference>
<dbReference type="PROSITE" id="PS51108">
    <property type="entry name" value="PTS_EIID"/>
    <property type="match status" value="1"/>
</dbReference>
<keyword evidence="3" id="KW-1003">Cell membrane</keyword>
<evidence type="ECO:0000313" key="11">
    <source>
        <dbReference type="Proteomes" id="UP000321558"/>
    </source>
</evidence>
<dbReference type="AlphaFoldDB" id="A0A511ZNI5"/>
<dbReference type="InterPro" id="IPR050303">
    <property type="entry name" value="GatZ_KbaZ_carbometab"/>
</dbReference>
<dbReference type="Pfam" id="PF03613">
    <property type="entry name" value="EIID-AGA"/>
    <property type="match status" value="1"/>
</dbReference>
<gene>
    <name evidence="10" type="ORF">OSO01_37360</name>
</gene>
<accession>A0A511ZNI5</accession>
<dbReference type="PANTHER" id="PTHR32502:SF5">
    <property type="entry name" value="N-ACETYLGALACTOSAMINE PERMEASE IID COMPONENT-RELATED"/>
    <property type="match status" value="1"/>
</dbReference>
<feature type="transmembrane region" description="Helical" evidence="9">
    <location>
        <begin position="189"/>
        <end position="214"/>
    </location>
</feature>
<evidence type="ECO:0000256" key="4">
    <source>
        <dbReference type="ARBA" id="ARBA00022597"/>
    </source>
</evidence>
<feature type="transmembrane region" description="Helical" evidence="9">
    <location>
        <begin position="262"/>
        <end position="282"/>
    </location>
</feature>